<sequence length="100" mass="10878">MGESGAGTGWRIRQQAEGAAAGRRARPPSLDGGTRRVDFFRSAAVVGAHPRVPAAGIRCFYGRPRQPTATGLQLPIPSLMLRDSVPRNKKVHHEVGWPWI</sequence>
<organism evidence="2 3">
    <name type="scientific">Streptomyces glebosus</name>
    <dbReference type="NCBI Taxonomy" id="249580"/>
    <lineage>
        <taxon>Bacteria</taxon>
        <taxon>Bacillati</taxon>
        <taxon>Actinomycetota</taxon>
        <taxon>Actinomycetes</taxon>
        <taxon>Kitasatosporales</taxon>
        <taxon>Streptomycetaceae</taxon>
        <taxon>Streptomyces</taxon>
    </lineage>
</organism>
<evidence type="ECO:0000313" key="3">
    <source>
        <dbReference type="Proteomes" id="UP000430079"/>
    </source>
</evidence>
<reference evidence="2 3" key="1">
    <citation type="submission" date="2019-12" db="EMBL/GenBank/DDBJ databases">
        <title>Whole genome shotgun sequence of Streptomyces hygroscopicus subsp. glebosus NBRC 13786.</title>
        <authorList>
            <person name="Ichikawa N."/>
            <person name="Kimura A."/>
            <person name="Kitahashi Y."/>
            <person name="Komaki H."/>
            <person name="Tamura T."/>
        </authorList>
    </citation>
    <scope>NUCLEOTIDE SEQUENCE [LARGE SCALE GENOMIC DNA]</scope>
    <source>
        <strain evidence="2 3">NBRC 13786</strain>
    </source>
</reference>
<evidence type="ECO:0000256" key="1">
    <source>
        <dbReference type="SAM" id="MobiDB-lite"/>
    </source>
</evidence>
<protein>
    <submittedName>
        <fullName evidence="2">Uncharacterized protein</fullName>
    </submittedName>
</protein>
<dbReference type="AlphaFoldDB" id="A0A640T5E0"/>
<comment type="caution">
    <text evidence="2">The sequence shown here is derived from an EMBL/GenBank/DDBJ whole genome shotgun (WGS) entry which is preliminary data.</text>
</comment>
<evidence type="ECO:0000313" key="2">
    <source>
        <dbReference type="EMBL" id="GFE18434.1"/>
    </source>
</evidence>
<feature type="region of interest" description="Disordered" evidence="1">
    <location>
        <begin position="1"/>
        <end position="33"/>
    </location>
</feature>
<keyword evidence="3" id="KW-1185">Reference proteome</keyword>
<dbReference type="Proteomes" id="UP000430079">
    <property type="component" value="Unassembled WGS sequence"/>
</dbReference>
<accession>A0A640T5E0</accession>
<dbReference type="EMBL" id="BLIO01000001">
    <property type="protein sequence ID" value="GFE18434.1"/>
    <property type="molecule type" value="Genomic_DNA"/>
</dbReference>
<proteinExistence type="predicted"/>
<feature type="compositionally biased region" description="Low complexity" evidence="1">
    <location>
        <begin position="11"/>
        <end position="22"/>
    </location>
</feature>
<name>A0A640T5E0_9ACTN</name>
<gene>
    <name evidence="2" type="ORF">Sgleb_64810</name>
</gene>